<feature type="domain" description="AB hydrolase-1" evidence="1">
    <location>
        <begin position="106"/>
        <end position="207"/>
    </location>
</feature>
<dbReference type="EMBL" id="BPRA01000020">
    <property type="protein sequence ID" value="GJE57297.1"/>
    <property type="molecule type" value="Genomic_DNA"/>
</dbReference>
<dbReference type="InterPro" id="IPR000073">
    <property type="entry name" value="AB_hydrolase_1"/>
</dbReference>
<dbReference type="Gene3D" id="3.40.50.1820">
    <property type="entry name" value="alpha/beta hydrolase"/>
    <property type="match status" value="1"/>
</dbReference>
<gene>
    <name evidence="2" type="primary">dhmA_2</name>
    <name evidence="2" type="ORF">EKPJFOCH_3811</name>
</gene>
<dbReference type="PRINTS" id="PR00111">
    <property type="entry name" value="ABHYDROLASE"/>
</dbReference>
<dbReference type="InterPro" id="IPR000639">
    <property type="entry name" value="Epox_hydrolase-like"/>
</dbReference>
<dbReference type="SUPFAM" id="SSF53474">
    <property type="entry name" value="alpha/beta-Hydrolases"/>
    <property type="match status" value="1"/>
</dbReference>
<dbReference type="InterPro" id="IPR029058">
    <property type="entry name" value="AB_hydrolase_fold"/>
</dbReference>
<dbReference type="PRINTS" id="PR00412">
    <property type="entry name" value="EPOXHYDRLASE"/>
</dbReference>
<accession>A0ABQ4TRM0</accession>
<dbReference type="PANTHER" id="PTHR43798:SF33">
    <property type="entry name" value="HYDROLASE, PUTATIVE (AFU_ORTHOLOGUE AFUA_2G14860)-RELATED"/>
    <property type="match status" value="1"/>
</dbReference>
<name>A0ABQ4TRM0_9HYPH</name>
<comment type="caution">
    <text evidence="2">The sequence shown here is derived from an EMBL/GenBank/DDBJ whole genome shotgun (WGS) entry which is preliminary data.</text>
</comment>
<reference evidence="2" key="1">
    <citation type="journal article" date="2021" name="Front. Microbiol.">
        <title>Comprehensive Comparative Genomics and Phenotyping of Methylobacterium Species.</title>
        <authorList>
            <person name="Alessa O."/>
            <person name="Ogura Y."/>
            <person name="Fujitani Y."/>
            <person name="Takami H."/>
            <person name="Hayashi T."/>
            <person name="Sahin N."/>
            <person name="Tani A."/>
        </authorList>
    </citation>
    <scope>NUCLEOTIDE SEQUENCE</scope>
    <source>
        <strain evidence="2">DSM 23674</strain>
    </source>
</reference>
<evidence type="ECO:0000313" key="2">
    <source>
        <dbReference type="EMBL" id="GJE57297.1"/>
    </source>
</evidence>
<dbReference type="Pfam" id="PF00561">
    <property type="entry name" value="Abhydrolase_1"/>
    <property type="match status" value="1"/>
</dbReference>
<reference evidence="2" key="2">
    <citation type="submission" date="2021-08" db="EMBL/GenBank/DDBJ databases">
        <authorList>
            <person name="Tani A."/>
            <person name="Ola A."/>
            <person name="Ogura Y."/>
            <person name="Katsura K."/>
            <person name="Hayashi T."/>
        </authorList>
    </citation>
    <scope>NUCLEOTIDE SEQUENCE</scope>
    <source>
        <strain evidence="2">DSM 23674</strain>
    </source>
</reference>
<proteinExistence type="predicted"/>
<evidence type="ECO:0000259" key="1">
    <source>
        <dbReference type="Pfam" id="PF00561"/>
    </source>
</evidence>
<dbReference type="PANTHER" id="PTHR43798">
    <property type="entry name" value="MONOACYLGLYCEROL LIPASE"/>
    <property type="match status" value="1"/>
</dbReference>
<dbReference type="Proteomes" id="UP001055101">
    <property type="component" value="Unassembled WGS sequence"/>
</dbReference>
<organism evidence="2 3">
    <name type="scientific">Methylobacterium thuringiense</name>
    <dbReference type="NCBI Taxonomy" id="1003091"/>
    <lineage>
        <taxon>Bacteria</taxon>
        <taxon>Pseudomonadati</taxon>
        <taxon>Pseudomonadota</taxon>
        <taxon>Alphaproteobacteria</taxon>
        <taxon>Hyphomicrobiales</taxon>
        <taxon>Methylobacteriaceae</taxon>
        <taxon>Methylobacterium</taxon>
    </lineage>
</organism>
<sequence length="369" mass="39641">MTFTKVSGPAPYRPAPYLPVAARPRSPSGVPMRLASTLALLALLAPSAPGAQDGPVAAADTPLGIALEGFAYPYPVGYLPLTRDGEAQRLAYMDVPAAGNANGRSVLLLHGRNFPSSYWLPVIQALTTAGYRVIVPDQLGFGKSSKPVGAFTFDAMAADTVALLDRLGLNRVDVIGHSMGGMLAVRIARSYPARVNSLVLEAPIGLEDYRIPVPPVSDAMLLKREGDLTADAYRQQLKTSYALSLPDSAIEPFVSTRERVKGSGEYPRWLQSFVNSYQMIWGQPVVHEIPYIAAPTLFIMGANDHNAPGKPYAPPELRAAMGENAMHAKELAKKMGNGRAEVIEGVGHLVHMEATERFDALAVDFLNTH</sequence>
<protein>
    <submittedName>
        <fullName evidence="2">Haloalkane dehalogenase</fullName>
    </submittedName>
</protein>
<keyword evidence="3" id="KW-1185">Reference proteome</keyword>
<dbReference type="InterPro" id="IPR050266">
    <property type="entry name" value="AB_hydrolase_sf"/>
</dbReference>
<evidence type="ECO:0000313" key="3">
    <source>
        <dbReference type="Proteomes" id="UP001055101"/>
    </source>
</evidence>